<dbReference type="Pfam" id="PF13186">
    <property type="entry name" value="SPASM"/>
    <property type="match status" value="1"/>
</dbReference>
<keyword evidence="2" id="KW-0479">Metal-binding</keyword>
<dbReference type="KEGG" id="cmah:C1I91_06400"/>
<dbReference type="GO" id="GO:0003824">
    <property type="term" value="F:catalytic activity"/>
    <property type="evidence" value="ECO:0007669"/>
    <property type="project" value="InterPro"/>
</dbReference>
<dbReference type="InterPro" id="IPR007197">
    <property type="entry name" value="rSAM"/>
</dbReference>
<dbReference type="InterPro" id="IPR013785">
    <property type="entry name" value="Aldolase_TIM"/>
</dbReference>
<accession>A0A410DQB9</accession>
<dbReference type="SFLD" id="SFLDG01067">
    <property type="entry name" value="SPASM/twitch_domain_containing"/>
    <property type="match status" value="1"/>
</dbReference>
<name>A0A410DQB9_9CLOT</name>
<evidence type="ECO:0000256" key="1">
    <source>
        <dbReference type="ARBA" id="ARBA00022691"/>
    </source>
</evidence>
<evidence type="ECO:0000313" key="6">
    <source>
        <dbReference type="EMBL" id="QAA31299.1"/>
    </source>
</evidence>
<dbReference type="InterPro" id="IPR058240">
    <property type="entry name" value="rSAM_sf"/>
</dbReference>
<dbReference type="OrthoDB" id="9782387at2"/>
<evidence type="ECO:0000313" key="7">
    <source>
        <dbReference type="Proteomes" id="UP000286268"/>
    </source>
</evidence>
<dbReference type="Proteomes" id="UP000286268">
    <property type="component" value="Chromosome"/>
</dbReference>
<protein>
    <submittedName>
        <fullName evidence="6">Radical SAM protein</fullName>
    </submittedName>
</protein>
<evidence type="ECO:0000256" key="2">
    <source>
        <dbReference type="ARBA" id="ARBA00022723"/>
    </source>
</evidence>
<keyword evidence="4" id="KW-0411">Iron-sulfur</keyword>
<keyword evidence="1" id="KW-0949">S-adenosyl-L-methionine</keyword>
<dbReference type="PANTHER" id="PTHR43524">
    <property type="entry name" value="RADICAL SAM SUPERFAMILY PROTEIN"/>
    <property type="match status" value="1"/>
</dbReference>
<dbReference type="CDD" id="cd21128">
    <property type="entry name" value="SPASM_rSAM"/>
    <property type="match status" value="1"/>
</dbReference>
<dbReference type="InterPro" id="IPR023885">
    <property type="entry name" value="4Fe4S-binding_SPASM_dom"/>
</dbReference>
<dbReference type="SUPFAM" id="SSF102114">
    <property type="entry name" value="Radical SAM enzymes"/>
    <property type="match status" value="1"/>
</dbReference>
<dbReference type="CDD" id="cd01335">
    <property type="entry name" value="Radical_SAM"/>
    <property type="match status" value="1"/>
</dbReference>
<dbReference type="AlphaFoldDB" id="A0A410DQB9"/>
<proteinExistence type="predicted"/>
<dbReference type="GO" id="GO:0046872">
    <property type="term" value="F:metal ion binding"/>
    <property type="evidence" value="ECO:0007669"/>
    <property type="project" value="UniProtKB-KW"/>
</dbReference>
<dbReference type="EMBL" id="CP025746">
    <property type="protein sequence ID" value="QAA31299.1"/>
    <property type="molecule type" value="Genomic_DNA"/>
</dbReference>
<sequence>MKFVDSIQKTAKEAVVGTVCDIIEQNPEKNVDKLFSLAKLLARDEDSKNGIDSVEEMYNEIPSVKEYIQDILINTNKNCSKKLFQNFFSNAIWYGVGKREKWMEKEDTKIPFVLLISPSMRCNLRCTGCYAAKYDKSQGLQFEDVDRIVGQAHDLGIHFMIVLGGEPFFVDYMWDIYEKYSDIQFVPFTNGTLFTEEFGERLEKLGNVMPMFSLEGFEKETDARRGPGVFNKVMEGMDLLKARGIPFGVSSATARNNMDTVTSEEFIDMLIKKGSRMSWYFMYMPVGDKPDVNSMLTPEQRIELGRRTRNIRVTKPYFTIDFFNDAPYVGGCIAGKYYCHINSQGDVEPCIFAHIAVDNAKNKDLIDIFRGSMFRELRARQPYNENMLRPCMMIDNPHVIREVAKVSGAHPTDESAKAMLYDENFQKQLEEYAEAFAPVAEEAWEKDFNREGNIKFAKG</sequence>
<dbReference type="PROSITE" id="PS51918">
    <property type="entry name" value="RADICAL_SAM"/>
    <property type="match status" value="1"/>
</dbReference>
<gene>
    <name evidence="6" type="ORF">C1I91_06400</name>
</gene>
<dbReference type="GO" id="GO:0051536">
    <property type="term" value="F:iron-sulfur cluster binding"/>
    <property type="evidence" value="ECO:0007669"/>
    <property type="project" value="UniProtKB-KW"/>
</dbReference>
<dbReference type="RefSeq" id="WP_128212105.1">
    <property type="nucleotide sequence ID" value="NZ_CP025746.1"/>
</dbReference>
<dbReference type="Pfam" id="PF04055">
    <property type="entry name" value="Radical_SAM"/>
    <property type="match status" value="1"/>
</dbReference>
<dbReference type="PANTHER" id="PTHR43524:SF1">
    <property type="entry name" value="RADICAL SAM SUPERFAMILY PROTEIN"/>
    <property type="match status" value="1"/>
</dbReference>
<dbReference type="Gene3D" id="3.20.20.70">
    <property type="entry name" value="Aldolase class I"/>
    <property type="match status" value="1"/>
</dbReference>
<reference evidence="6 7" key="1">
    <citation type="submission" date="2018-01" db="EMBL/GenBank/DDBJ databases">
        <title>Genome Sequencing and Assembly of Anaerobacter polyendosporus strain CT4.</title>
        <authorList>
            <person name="Tachaapaikoon C."/>
            <person name="Sutheeworapong S."/>
            <person name="Jenjaroenpun P."/>
            <person name="Wongsurawat T."/>
            <person name="Nookeaw I."/>
            <person name="Cheawchanlertfa P."/>
            <person name="Kosugi A."/>
            <person name="Cheevadhanarak S."/>
            <person name="Ratanakhanokchai K."/>
        </authorList>
    </citation>
    <scope>NUCLEOTIDE SEQUENCE [LARGE SCALE GENOMIC DNA]</scope>
    <source>
        <strain evidence="6 7">CT4</strain>
    </source>
</reference>
<feature type="domain" description="Radical SAM core" evidence="5">
    <location>
        <begin position="108"/>
        <end position="321"/>
    </location>
</feature>
<keyword evidence="3" id="KW-0408">Iron</keyword>
<evidence type="ECO:0000259" key="5">
    <source>
        <dbReference type="PROSITE" id="PS51918"/>
    </source>
</evidence>
<evidence type="ECO:0000256" key="4">
    <source>
        <dbReference type="ARBA" id="ARBA00023014"/>
    </source>
</evidence>
<evidence type="ECO:0000256" key="3">
    <source>
        <dbReference type="ARBA" id="ARBA00023004"/>
    </source>
</evidence>
<organism evidence="6 7">
    <name type="scientific">Clostridium manihotivorum</name>
    <dbReference type="NCBI Taxonomy" id="2320868"/>
    <lineage>
        <taxon>Bacteria</taxon>
        <taxon>Bacillati</taxon>
        <taxon>Bacillota</taxon>
        <taxon>Clostridia</taxon>
        <taxon>Eubacteriales</taxon>
        <taxon>Clostridiaceae</taxon>
        <taxon>Clostridium</taxon>
    </lineage>
</organism>
<keyword evidence="7" id="KW-1185">Reference proteome</keyword>
<dbReference type="SFLD" id="SFLDS00029">
    <property type="entry name" value="Radical_SAM"/>
    <property type="match status" value="1"/>
</dbReference>